<protein>
    <recommendedName>
        <fullName evidence="6">Dual specificity protein phosphatase 23</fullName>
    </recommendedName>
</protein>
<dbReference type="InterPro" id="IPR000387">
    <property type="entry name" value="Tyr_Pase_dom"/>
</dbReference>
<dbReference type="Proteomes" id="UP001159042">
    <property type="component" value="Unassembled WGS sequence"/>
</dbReference>
<evidence type="ECO:0000313" key="5">
    <source>
        <dbReference type="Proteomes" id="UP001159042"/>
    </source>
</evidence>
<accession>A0AAV8WDB6</accession>
<evidence type="ECO:0000259" key="3">
    <source>
        <dbReference type="PROSITE" id="PS50056"/>
    </source>
</evidence>
<dbReference type="InterPro" id="IPR003595">
    <property type="entry name" value="Tyr_Pase_cat"/>
</dbReference>
<dbReference type="PROSITE" id="PS00383">
    <property type="entry name" value="TYR_PHOSPHATASE_1"/>
    <property type="match status" value="1"/>
</dbReference>
<feature type="non-terminal residue" evidence="4">
    <location>
        <position position="1"/>
    </location>
</feature>
<dbReference type="EMBL" id="JANEYG010000003">
    <property type="protein sequence ID" value="KAJ8924187.1"/>
    <property type="molecule type" value="Genomic_DNA"/>
</dbReference>
<dbReference type="PROSITE" id="PS50054">
    <property type="entry name" value="TYR_PHOSPHATASE_DUAL"/>
    <property type="match status" value="1"/>
</dbReference>
<dbReference type="SMART" id="SM00404">
    <property type="entry name" value="PTPc_motif"/>
    <property type="match status" value="1"/>
</dbReference>
<dbReference type="SUPFAM" id="SSF52799">
    <property type="entry name" value="(Phosphotyrosine protein) phosphatases II"/>
    <property type="match status" value="1"/>
</dbReference>
<evidence type="ECO:0000256" key="1">
    <source>
        <dbReference type="ARBA" id="ARBA00022801"/>
    </source>
</evidence>
<evidence type="ECO:0008006" key="6">
    <source>
        <dbReference type="Google" id="ProtNLM"/>
    </source>
</evidence>
<dbReference type="FunFam" id="3.90.190.10:FF:000157">
    <property type="entry name" value="Protein-tyrosine phosphatase"/>
    <property type="match status" value="1"/>
</dbReference>
<keyword evidence="5" id="KW-1185">Reference proteome</keyword>
<keyword evidence="1" id="KW-0378">Hydrolase</keyword>
<organism evidence="4 5">
    <name type="scientific">Exocentrus adspersus</name>
    <dbReference type="NCBI Taxonomy" id="1586481"/>
    <lineage>
        <taxon>Eukaryota</taxon>
        <taxon>Metazoa</taxon>
        <taxon>Ecdysozoa</taxon>
        <taxon>Arthropoda</taxon>
        <taxon>Hexapoda</taxon>
        <taxon>Insecta</taxon>
        <taxon>Pterygota</taxon>
        <taxon>Neoptera</taxon>
        <taxon>Endopterygota</taxon>
        <taxon>Coleoptera</taxon>
        <taxon>Polyphaga</taxon>
        <taxon>Cucujiformia</taxon>
        <taxon>Chrysomeloidea</taxon>
        <taxon>Cerambycidae</taxon>
        <taxon>Lamiinae</taxon>
        <taxon>Acanthocinini</taxon>
        <taxon>Exocentrus</taxon>
    </lineage>
</organism>
<proteinExistence type="predicted"/>
<dbReference type="InterPro" id="IPR029021">
    <property type="entry name" value="Prot-tyrosine_phosphatase-like"/>
</dbReference>
<comment type="caution">
    <text evidence="4">The sequence shown here is derived from an EMBL/GenBank/DDBJ whole genome shotgun (WGS) entry which is preliminary data.</text>
</comment>
<dbReference type="AlphaFoldDB" id="A0AAV8WDB6"/>
<evidence type="ECO:0000259" key="2">
    <source>
        <dbReference type="PROSITE" id="PS50054"/>
    </source>
</evidence>
<dbReference type="InterPro" id="IPR020422">
    <property type="entry name" value="TYR_PHOSPHATASE_DUAL_dom"/>
</dbReference>
<dbReference type="PROSITE" id="PS50056">
    <property type="entry name" value="TYR_PHOSPHATASE_2"/>
    <property type="match status" value="1"/>
</dbReference>
<reference evidence="4 5" key="1">
    <citation type="journal article" date="2023" name="Insect Mol. Biol.">
        <title>Genome sequencing provides insights into the evolution of gene families encoding plant cell wall-degrading enzymes in longhorned beetles.</title>
        <authorList>
            <person name="Shin N.R."/>
            <person name="Okamura Y."/>
            <person name="Kirsch R."/>
            <person name="Pauchet Y."/>
        </authorList>
    </citation>
    <scope>NUCLEOTIDE SEQUENCE [LARGE SCALE GENOMIC DNA]</scope>
    <source>
        <strain evidence="4">EAD_L_NR</strain>
    </source>
</reference>
<name>A0AAV8WDB6_9CUCU</name>
<dbReference type="Gene3D" id="3.90.190.10">
    <property type="entry name" value="Protein tyrosine phosphatase superfamily"/>
    <property type="match status" value="1"/>
</dbReference>
<feature type="domain" description="Tyrosine specific protein phosphatases" evidence="3">
    <location>
        <begin position="106"/>
        <end position="174"/>
    </location>
</feature>
<dbReference type="InterPro" id="IPR057023">
    <property type="entry name" value="PTP-SAK"/>
</dbReference>
<dbReference type="InterPro" id="IPR016130">
    <property type="entry name" value="Tyr_Pase_AS"/>
</dbReference>
<dbReference type="Pfam" id="PF22784">
    <property type="entry name" value="PTP-SAK"/>
    <property type="match status" value="1"/>
</dbReference>
<feature type="domain" description="Tyrosine-protein phosphatase" evidence="2">
    <location>
        <begin position="42"/>
        <end position="188"/>
    </location>
</feature>
<dbReference type="PANTHER" id="PTHR23339">
    <property type="entry name" value="TYROSINE SPECIFIC PROTEIN PHOSPHATASE AND DUAL SPECIFICITY PROTEIN PHOSPHATASE"/>
    <property type="match status" value="1"/>
</dbReference>
<evidence type="ECO:0000313" key="4">
    <source>
        <dbReference type="EMBL" id="KAJ8924187.1"/>
    </source>
</evidence>
<gene>
    <name evidence="4" type="ORF">NQ315_006978</name>
</gene>
<dbReference type="InterPro" id="IPR050561">
    <property type="entry name" value="PTP"/>
</dbReference>
<sequence>KRGKRKMRCRQQLILKALEVKNEEEYRLMLAGDEDALYPPWFFTWVENRKLAAFAWPQTRGNLELLWEEGIRHIVTLCPEKLPALENSKFEWTYIPVTECRAPSIEDIFKFIRVVQWCRKTNKPLGVHCRMGLGRTGVMVAIYLVYFHGMEADQALKNLRYLRPGSVDSPEQEECVLNYRHNAKLANEARIKRITRRPNHFLDILNLTGDGVWGLPRKWVV</sequence>
<dbReference type="GO" id="GO:0016791">
    <property type="term" value="F:phosphatase activity"/>
    <property type="evidence" value="ECO:0007669"/>
    <property type="project" value="UniProtKB-ARBA"/>
</dbReference>